<dbReference type="AlphaFoldDB" id="A0A4P9W115"/>
<dbReference type="PROSITE" id="PS51044">
    <property type="entry name" value="ZF_SP_RING"/>
    <property type="match status" value="1"/>
</dbReference>
<keyword evidence="1" id="KW-0479">Metal-binding</keyword>
<dbReference type="OrthoDB" id="28127at2759"/>
<sequence>MDDDDLVATSCAVALKDPVSKIRIALPARSSQCRHLEPFDLATFFALNEQVPTWSCPICNRQVPWDSIGIDGYFVDVLKAVPEDAELVEILEDGKWALPRKVPHKGEEERKAKRLKDEEESRGPSKSEEVFWIDDDEDDANEDISQKSAASAQGPVNSQRGAQPEAEVIDLTLDSDSDDDEPAPLPRSTTTRALSTGQVKSEPLTPQLPQPPPPPSPCSWPPFTSPELAFLGNYLVESSSRPRSEYAPASVPFSRPLAAELARLLPQQSQRLSPYGTQIATTSPSAPLLQYVQSRSTTPGVDLLANQVYWDDLPDGSSRASSRPALERLARDESNPVEQEDMTFRANRSSNWDDLPDRPSRASSRSALDDSNPKEDEDMAFRANRSPNRTREHAFESDDVNPPEVEDNRGPKGTRQEAFEPARAGPLEQEDTSFRRNRPPKRTREQAFEPDYSDSSESEEEDDLAFGARDPKRIRDEAYELDSWDDAMFGSCSARDSLGWGGPR</sequence>
<dbReference type="Proteomes" id="UP000269721">
    <property type="component" value="Unassembled WGS sequence"/>
</dbReference>
<feature type="compositionally biased region" description="Basic and acidic residues" evidence="5">
    <location>
        <begin position="406"/>
        <end position="420"/>
    </location>
</feature>
<dbReference type="Gene3D" id="3.30.40.10">
    <property type="entry name" value="Zinc/RING finger domain, C3HC4 (zinc finger)"/>
    <property type="match status" value="1"/>
</dbReference>
<dbReference type="Pfam" id="PF02891">
    <property type="entry name" value="zf-MIZ"/>
    <property type="match status" value="1"/>
</dbReference>
<evidence type="ECO:0000256" key="5">
    <source>
        <dbReference type="SAM" id="MobiDB-lite"/>
    </source>
</evidence>
<feature type="compositionally biased region" description="Basic and acidic residues" evidence="5">
    <location>
        <begin position="104"/>
        <end position="129"/>
    </location>
</feature>
<evidence type="ECO:0000313" key="8">
    <source>
        <dbReference type="Proteomes" id="UP000269721"/>
    </source>
</evidence>
<feature type="compositionally biased region" description="Polar residues" evidence="5">
    <location>
        <begin position="146"/>
        <end position="161"/>
    </location>
</feature>
<evidence type="ECO:0000256" key="3">
    <source>
        <dbReference type="ARBA" id="ARBA00022833"/>
    </source>
</evidence>
<name>A0A4P9W115_9FUNG</name>
<evidence type="ECO:0000256" key="1">
    <source>
        <dbReference type="ARBA" id="ARBA00022723"/>
    </source>
</evidence>
<keyword evidence="2 4" id="KW-0863">Zinc-finger</keyword>
<evidence type="ECO:0000259" key="6">
    <source>
        <dbReference type="PROSITE" id="PS51044"/>
    </source>
</evidence>
<feature type="compositionally biased region" description="Acidic residues" evidence="5">
    <location>
        <begin position="131"/>
        <end position="142"/>
    </location>
</feature>
<dbReference type="InterPro" id="IPR004181">
    <property type="entry name" value="Znf_MIZ"/>
</dbReference>
<dbReference type="GO" id="GO:0016925">
    <property type="term" value="P:protein sumoylation"/>
    <property type="evidence" value="ECO:0007669"/>
    <property type="project" value="TreeGrafter"/>
</dbReference>
<dbReference type="InterPro" id="IPR013083">
    <property type="entry name" value="Znf_RING/FYVE/PHD"/>
</dbReference>
<evidence type="ECO:0000256" key="4">
    <source>
        <dbReference type="PROSITE-ProRule" id="PRU00452"/>
    </source>
</evidence>
<accession>A0A4P9W115</accession>
<gene>
    <name evidence="7" type="ORF">BDK51DRAFT_44320</name>
</gene>
<proteinExistence type="predicted"/>
<dbReference type="GO" id="GO:0061665">
    <property type="term" value="F:SUMO ligase activity"/>
    <property type="evidence" value="ECO:0007669"/>
    <property type="project" value="TreeGrafter"/>
</dbReference>
<reference evidence="8" key="1">
    <citation type="journal article" date="2018" name="Nat. Microbiol.">
        <title>Leveraging single-cell genomics to expand the fungal tree of life.</title>
        <authorList>
            <person name="Ahrendt S.R."/>
            <person name="Quandt C.A."/>
            <person name="Ciobanu D."/>
            <person name="Clum A."/>
            <person name="Salamov A."/>
            <person name="Andreopoulos B."/>
            <person name="Cheng J.F."/>
            <person name="Woyke T."/>
            <person name="Pelin A."/>
            <person name="Henrissat B."/>
            <person name="Reynolds N.K."/>
            <person name="Benny G.L."/>
            <person name="Smith M.E."/>
            <person name="James T.Y."/>
            <person name="Grigoriev I.V."/>
        </authorList>
    </citation>
    <scope>NUCLEOTIDE SEQUENCE [LARGE SCALE GENOMIC DNA]</scope>
</reference>
<feature type="compositionally biased region" description="Acidic residues" evidence="5">
    <location>
        <begin position="451"/>
        <end position="464"/>
    </location>
</feature>
<dbReference type="PANTHER" id="PTHR10782:SF4">
    <property type="entry name" value="TONALLI, ISOFORM E"/>
    <property type="match status" value="1"/>
</dbReference>
<feature type="compositionally biased region" description="Polar residues" evidence="5">
    <location>
        <begin position="187"/>
        <end position="199"/>
    </location>
</feature>
<keyword evidence="3" id="KW-0862">Zinc</keyword>
<feature type="compositionally biased region" description="Acidic residues" evidence="5">
    <location>
        <begin position="173"/>
        <end position="182"/>
    </location>
</feature>
<protein>
    <recommendedName>
        <fullName evidence="6">SP-RING-type domain-containing protein</fullName>
    </recommendedName>
</protein>
<organism evidence="7 8">
    <name type="scientific">Blyttiomyces helicus</name>
    <dbReference type="NCBI Taxonomy" id="388810"/>
    <lineage>
        <taxon>Eukaryota</taxon>
        <taxon>Fungi</taxon>
        <taxon>Fungi incertae sedis</taxon>
        <taxon>Chytridiomycota</taxon>
        <taxon>Chytridiomycota incertae sedis</taxon>
        <taxon>Chytridiomycetes</taxon>
        <taxon>Chytridiomycetes incertae sedis</taxon>
        <taxon>Blyttiomyces</taxon>
    </lineage>
</organism>
<feature type="region of interest" description="Disordered" evidence="5">
    <location>
        <begin position="103"/>
        <end position="223"/>
    </location>
</feature>
<keyword evidence="8" id="KW-1185">Reference proteome</keyword>
<feature type="compositionally biased region" description="Pro residues" evidence="5">
    <location>
        <begin position="206"/>
        <end position="223"/>
    </location>
</feature>
<dbReference type="GO" id="GO:0008270">
    <property type="term" value="F:zinc ion binding"/>
    <property type="evidence" value="ECO:0007669"/>
    <property type="project" value="UniProtKB-KW"/>
</dbReference>
<feature type="compositionally biased region" description="Basic and acidic residues" evidence="5">
    <location>
        <begin position="325"/>
        <end position="334"/>
    </location>
</feature>
<evidence type="ECO:0000313" key="7">
    <source>
        <dbReference type="EMBL" id="RKO84260.1"/>
    </source>
</evidence>
<dbReference type="PANTHER" id="PTHR10782">
    <property type="entry name" value="ZINC FINGER MIZ DOMAIN-CONTAINING PROTEIN"/>
    <property type="match status" value="1"/>
</dbReference>
<feature type="domain" description="SP-RING-type" evidence="6">
    <location>
        <begin position="2"/>
        <end position="83"/>
    </location>
</feature>
<dbReference type="EMBL" id="ML000305">
    <property type="protein sequence ID" value="RKO84260.1"/>
    <property type="molecule type" value="Genomic_DNA"/>
</dbReference>
<feature type="region of interest" description="Disordered" evidence="5">
    <location>
        <begin position="311"/>
        <end position="471"/>
    </location>
</feature>
<evidence type="ECO:0000256" key="2">
    <source>
        <dbReference type="ARBA" id="ARBA00022771"/>
    </source>
</evidence>
<dbReference type="GO" id="GO:0000785">
    <property type="term" value="C:chromatin"/>
    <property type="evidence" value="ECO:0007669"/>
    <property type="project" value="TreeGrafter"/>
</dbReference>